<sequence>MQNNDSLRDVAIEMADLYDAECYTQALQLGRHYLASDGRRDAEAWSVHAMVAVELNNVAEAMVAAGRAQAIDPQNAQCSGVKALVDELREHTADSANLYEQAWGLDNTNAEYGLCLYRALRNAGRIEDAADFQQQLHERFPGDRRVMNALADARASDEWNRKVDPRGYRQTEDGLKSGVSQKCGIVTRVKRFLEIDDSSKNSFKGLNFGQRIILGAKWMLVVICAFYLFYFVVSSVYICLVYPAGWLVLAAVAMFLLRRRRSRDQHGSRDAFQR</sequence>
<keyword evidence="1" id="KW-0472">Membrane</keyword>
<comment type="caution">
    <text evidence="2">The sequence shown here is derived from an EMBL/GenBank/DDBJ whole genome shotgun (WGS) entry which is preliminary data.</text>
</comment>
<accession>A0A4Q5AAZ1</accession>
<evidence type="ECO:0000313" key="2">
    <source>
        <dbReference type="EMBL" id="RYQ23693.1"/>
    </source>
</evidence>
<name>A0A4Q5AAZ1_9BIFI</name>
<gene>
    <name evidence="2" type="ORF">PG2054B_0080</name>
</gene>
<evidence type="ECO:0000313" key="3">
    <source>
        <dbReference type="Proteomes" id="UP000294221"/>
    </source>
</evidence>
<keyword evidence="1" id="KW-1133">Transmembrane helix</keyword>
<feature type="transmembrane region" description="Helical" evidence="1">
    <location>
        <begin position="212"/>
        <end position="229"/>
    </location>
</feature>
<organism evidence="2 3">
    <name type="scientific">Bifidobacterium pseudolongum subsp. pseudolongum</name>
    <dbReference type="NCBI Taxonomy" id="31954"/>
    <lineage>
        <taxon>Bacteria</taxon>
        <taxon>Bacillati</taxon>
        <taxon>Actinomycetota</taxon>
        <taxon>Actinomycetes</taxon>
        <taxon>Bifidobacteriales</taxon>
        <taxon>Bifidobacteriaceae</taxon>
        <taxon>Bifidobacterium</taxon>
    </lineage>
</organism>
<protein>
    <recommendedName>
        <fullName evidence="4">Tetratricopeptide repeat protein</fullName>
    </recommendedName>
</protein>
<reference evidence="2 3" key="1">
    <citation type="submission" date="2018-12" db="EMBL/GenBank/DDBJ databases">
        <title>Unveiling genomic diversity among members of the Bifidobacterium pseudolongum species, a widely distributed gut commensal of the animal kingdom.</title>
        <authorList>
            <person name="Lugli G.A."/>
            <person name="Duranti S."/>
            <person name="Albert K."/>
            <person name="Mancabelli L."/>
            <person name="Napoli S."/>
            <person name="Viappiani A."/>
            <person name="Anzalone R."/>
            <person name="Longhi G."/>
            <person name="Milani C."/>
            <person name="Turroni F."/>
            <person name="Alessandri G."/>
            <person name="Sela D.A."/>
            <person name="Van Sinderen D."/>
            <person name="Ventura M."/>
        </authorList>
    </citation>
    <scope>NUCLEOTIDE SEQUENCE [LARGE SCALE GENOMIC DNA]</scope>
    <source>
        <strain evidence="2 3">2054B</strain>
    </source>
</reference>
<dbReference type="InterPro" id="IPR011990">
    <property type="entry name" value="TPR-like_helical_dom_sf"/>
</dbReference>
<proteinExistence type="predicted"/>
<dbReference type="Gene3D" id="1.25.40.10">
    <property type="entry name" value="Tetratricopeptide repeat domain"/>
    <property type="match status" value="1"/>
</dbReference>
<dbReference type="RefSeq" id="WP_129902403.1">
    <property type="nucleotide sequence ID" value="NZ_CP093555.1"/>
</dbReference>
<dbReference type="SUPFAM" id="SSF48452">
    <property type="entry name" value="TPR-like"/>
    <property type="match status" value="1"/>
</dbReference>
<dbReference type="EMBL" id="RYUN01000002">
    <property type="protein sequence ID" value="RYQ23693.1"/>
    <property type="molecule type" value="Genomic_DNA"/>
</dbReference>
<feature type="transmembrane region" description="Helical" evidence="1">
    <location>
        <begin position="235"/>
        <end position="257"/>
    </location>
</feature>
<evidence type="ECO:0000256" key="1">
    <source>
        <dbReference type="SAM" id="Phobius"/>
    </source>
</evidence>
<keyword evidence="1" id="KW-0812">Transmembrane</keyword>
<evidence type="ECO:0008006" key="4">
    <source>
        <dbReference type="Google" id="ProtNLM"/>
    </source>
</evidence>
<dbReference type="Proteomes" id="UP000294221">
    <property type="component" value="Unassembled WGS sequence"/>
</dbReference>
<dbReference type="AlphaFoldDB" id="A0A4Q5AAZ1"/>